<feature type="coiled-coil region" evidence="15">
    <location>
        <begin position="598"/>
        <end position="709"/>
    </location>
</feature>
<keyword evidence="23" id="KW-1185">Reference proteome</keyword>
<dbReference type="GO" id="GO:0000281">
    <property type="term" value="P:mitotic cytokinesis"/>
    <property type="evidence" value="ECO:0007669"/>
    <property type="project" value="InterPro"/>
</dbReference>
<name>A0AAD9DN66_9TELE</name>
<evidence type="ECO:0000256" key="14">
    <source>
        <dbReference type="PROSITE-ProRule" id="PRU10141"/>
    </source>
</evidence>
<feature type="region of interest" description="Disordered" evidence="16">
    <location>
        <begin position="385"/>
        <end position="412"/>
    </location>
</feature>
<dbReference type="SMART" id="SM00109">
    <property type="entry name" value="C1"/>
    <property type="match status" value="1"/>
</dbReference>
<feature type="region of interest" description="Disordered" evidence="16">
    <location>
        <begin position="712"/>
        <end position="783"/>
    </location>
</feature>
<keyword evidence="6 14" id="KW-0547">Nucleotide-binding</keyword>
<dbReference type="FunFam" id="2.30.29.30:FF:000081">
    <property type="entry name" value="Citron rho-interacting serine/threonine kinase"/>
    <property type="match status" value="1"/>
</dbReference>
<dbReference type="InterPro" id="IPR001849">
    <property type="entry name" value="PH_domain"/>
</dbReference>
<evidence type="ECO:0000259" key="17">
    <source>
        <dbReference type="PROSITE" id="PS50003"/>
    </source>
</evidence>
<keyword evidence="9" id="KW-0862">Zinc</keyword>
<evidence type="ECO:0000313" key="23">
    <source>
        <dbReference type="Proteomes" id="UP001239994"/>
    </source>
</evidence>
<feature type="binding site" evidence="14">
    <location>
        <position position="127"/>
    </location>
    <ligand>
        <name>ATP</name>
        <dbReference type="ChEBI" id="CHEBI:30616"/>
    </ligand>
</feature>
<dbReference type="SMART" id="SM00233">
    <property type="entry name" value="PH"/>
    <property type="match status" value="1"/>
</dbReference>
<feature type="compositionally biased region" description="Polar residues" evidence="16">
    <location>
        <begin position="2449"/>
        <end position="2462"/>
    </location>
</feature>
<feature type="coiled-coil region" evidence="15">
    <location>
        <begin position="1230"/>
        <end position="1377"/>
    </location>
</feature>
<dbReference type="Proteomes" id="UP001239994">
    <property type="component" value="Unassembled WGS sequence"/>
</dbReference>
<evidence type="ECO:0000256" key="8">
    <source>
        <dbReference type="ARBA" id="ARBA00022777"/>
    </source>
</evidence>
<dbReference type="CDD" id="cd05601">
    <property type="entry name" value="STKc_CRIK"/>
    <property type="match status" value="1"/>
</dbReference>
<feature type="domain" description="PH" evidence="17">
    <location>
        <begin position="1893"/>
        <end position="2013"/>
    </location>
</feature>
<dbReference type="SUPFAM" id="SSF57889">
    <property type="entry name" value="Cysteine-rich domain"/>
    <property type="match status" value="1"/>
</dbReference>
<evidence type="ECO:0000256" key="1">
    <source>
        <dbReference type="ARBA" id="ARBA00012513"/>
    </source>
</evidence>
<dbReference type="EC" id="2.7.11.1" evidence="1"/>
<feature type="region of interest" description="Disordered" evidence="16">
    <location>
        <begin position="1742"/>
        <end position="1773"/>
    </location>
</feature>
<dbReference type="GO" id="GO:0005524">
    <property type="term" value="F:ATP binding"/>
    <property type="evidence" value="ECO:0007669"/>
    <property type="project" value="UniProtKB-UniRule"/>
</dbReference>
<dbReference type="InterPro" id="IPR017441">
    <property type="entry name" value="Protein_kinase_ATP_BS"/>
</dbReference>
<dbReference type="InterPro" id="IPR011993">
    <property type="entry name" value="PH-like_dom_sf"/>
</dbReference>
<dbReference type="InterPro" id="IPR008271">
    <property type="entry name" value="Ser/Thr_kinase_AS"/>
</dbReference>
<feature type="compositionally biased region" description="Basic and acidic residues" evidence="16">
    <location>
        <begin position="773"/>
        <end position="783"/>
    </location>
</feature>
<keyword evidence="3" id="KW-0597">Phosphoprotein</keyword>
<feature type="region of interest" description="Disordered" evidence="16">
    <location>
        <begin position="2327"/>
        <end position="2462"/>
    </location>
</feature>
<dbReference type="SUPFAM" id="SSF90257">
    <property type="entry name" value="Myosin rod fragments"/>
    <property type="match status" value="1"/>
</dbReference>
<keyword evidence="5" id="KW-0479">Metal-binding</keyword>
<dbReference type="SMART" id="SM00220">
    <property type="entry name" value="S_TKc"/>
    <property type="match status" value="1"/>
</dbReference>
<feature type="coiled-coil region" evidence="15">
    <location>
        <begin position="1402"/>
        <end position="1573"/>
    </location>
</feature>
<keyword evidence="11 15" id="KW-0175">Coiled coil</keyword>
<dbReference type="FunFam" id="1.10.510.10:FF:000751">
    <property type="entry name" value="Non-specific serine/threonine protein kinase"/>
    <property type="match status" value="1"/>
</dbReference>
<feature type="compositionally biased region" description="Basic and acidic residues" evidence="16">
    <location>
        <begin position="2377"/>
        <end position="2446"/>
    </location>
</feature>
<dbReference type="InterPro" id="IPR002219">
    <property type="entry name" value="PKC_DAG/PE"/>
</dbReference>
<evidence type="ECO:0000256" key="11">
    <source>
        <dbReference type="ARBA" id="ARBA00023054"/>
    </source>
</evidence>
<feature type="coiled-coil region" evidence="15">
    <location>
        <begin position="1171"/>
        <end position="1205"/>
    </location>
</feature>
<evidence type="ECO:0000256" key="5">
    <source>
        <dbReference type="ARBA" id="ARBA00022723"/>
    </source>
</evidence>
<dbReference type="SMART" id="SM00036">
    <property type="entry name" value="CNH"/>
    <property type="match status" value="1"/>
</dbReference>
<feature type="domain" description="CNH" evidence="20">
    <location>
        <begin position="2014"/>
        <end position="2304"/>
    </location>
</feature>
<feature type="coiled-coil region" evidence="15">
    <location>
        <begin position="1680"/>
        <end position="1721"/>
    </location>
</feature>
<dbReference type="PROSITE" id="PS51285">
    <property type="entry name" value="AGC_KINASE_CTER"/>
    <property type="match status" value="1"/>
</dbReference>
<keyword evidence="2" id="KW-0723">Serine/threonine-protein kinase</keyword>
<dbReference type="InterPro" id="IPR050839">
    <property type="entry name" value="Rho-assoc_Ser/Thr_Kinase"/>
</dbReference>
<evidence type="ECO:0000259" key="18">
    <source>
        <dbReference type="PROSITE" id="PS50011"/>
    </source>
</evidence>
<dbReference type="InterPro" id="IPR046349">
    <property type="entry name" value="C1-like_sf"/>
</dbReference>
<dbReference type="SUPFAM" id="SSF50729">
    <property type="entry name" value="PH domain-like"/>
    <property type="match status" value="1"/>
</dbReference>
<dbReference type="FunFam" id="3.30.200.20:FF:000224">
    <property type="entry name" value="Citron rho-interacting serine/threonine kinase"/>
    <property type="match status" value="1"/>
</dbReference>
<reference evidence="22" key="1">
    <citation type="submission" date="2023-03" db="EMBL/GenBank/DDBJ databases">
        <title>Electrophorus voltai genome.</title>
        <authorList>
            <person name="Bian C."/>
        </authorList>
    </citation>
    <scope>NUCLEOTIDE SEQUENCE</scope>
    <source>
        <strain evidence="22">CB-2022</strain>
        <tissue evidence="22">Muscle</tissue>
    </source>
</reference>
<feature type="coiled-coil region" evidence="15">
    <location>
        <begin position="1062"/>
        <end position="1131"/>
    </location>
</feature>
<dbReference type="GO" id="GO:0004674">
    <property type="term" value="F:protein serine/threonine kinase activity"/>
    <property type="evidence" value="ECO:0007669"/>
    <property type="project" value="UniProtKB-KW"/>
</dbReference>
<dbReference type="PANTHER" id="PTHR22988:SF71">
    <property type="entry name" value="CITRON RHO-INTERACTING KINASE"/>
    <property type="match status" value="1"/>
</dbReference>
<dbReference type="Pfam" id="PF00169">
    <property type="entry name" value="PH"/>
    <property type="match status" value="1"/>
</dbReference>
<protein>
    <recommendedName>
        <fullName evidence="1">non-specific serine/threonine protein kinase</fullName>
        <ecNumber evidence="1">2.7.11.1</ecNumber>
    </recommendedName>
</protein>
<dbReference type="PROSITE" id="PS50081">
    <property type="entry name" value="ZF_DAG_PE_2"/>
    <property type="match status" value="1"/>
</dbReference>
<dbReference type="InterPro" id="IPR000961">
    <property type="entry name" value="AGC-kinase_C"/>
</dbReference>
<evidence type="ECO:0000313" key="22">
    <source>
        <dbReference type="EMBL" id="KAK1787891.1"/>
    </source>
</evidence>
<accession>A0AAD9DN66</accession>
<keyword evidence="10 14" id="KW-0067">ATP-binding</keyword>
<dbReference type="FunFam" id="3.30.60.20:FF:000018">
    <property type="entry name" value="Citron rho-interacting serine/threonine kinase"/>
    <property type="match status" value="1"/>
</dbReference>
<keyword evidence="4" id="KW-0808">Transferase</keyword>
<evidence type="ECO:0000256" key="4">
    <source>
        <dbReference type="ARBA" id="ARBA00022679"/>
    </source>
</evidence>
<evidence type="ECO:0000256" key="16">
    <source>
        <dbReference type="SAM" id="MobiDB-lite"/>
    </source>
</evidence>
<evidence type="ECO:0000256" key="10">
    <source>
        <dbReference type="ARBA" id="ARBA00022840"/>
    </source>
</evidence>
<dbReference type="PROSITE" id="PS00108">
    <property type="entry name" value="PROTEIN_KINASE_ST"/>
    <property type="match status" value="1"/>
</dbReference>
<dbReference type="PROSITE" id="PS50219">
    <property type="entry name" value="CNH"/>
    <property type="match status" value="1"/>
</dbReference>
<dbReference type="PANTHER" id="PTHR22988">
    <property type="entry name" value="MYOTONIC DYSTROPHY S/T KINASE-RELATED"/>
    <property type="match status" value="1"/>
</dbReference>
<proteinExistence type="predicted"/>
<dbReference type="SMART" id="SM00133">
    <property type="entry name" value="S_TK_X"/>
    <property type="match status" value="1"/>
</dbReference>
<sequence>MLKFKYGGHSSVKDLVSVDPITSRCSRLNQLLQGKSGVYGSAGVSGLTREGLLDALILLYQECTSSELMKIKHVANFVHKFSEIVTELQELQPGKRDFEVRGIVGRGRFAEVQVVKEKATGDVYAMKVMEKNYLRAQEKVAFYEEERAILALSSSPWIPQLQHAFQDQDNVYLVMEYLPGGDLMALLNRYEDQFDEPMAQFYLAELVQAINTVHQMGYVHRDIKPENVLIDRTGHIKLADFGSAAKLTPNKTVGSCRLPVGTQDFLSPEVLSSLNGGHQSSYGPECDWWSLGVIAYEMIYMKSPFTDGTSARTINNILNFQHYLKFPEEPTASSQFVDLVQSLLCGARERLGYEGLRSHPFFSSVDWSGLRHAVPPFVPALRAEDDTSNFEEPERAPRRAPAAQRELPRPGFQGQDLPFLGWFFSRALTALAKSEKCAEAQCRDYPPNIYRTPRILSTCFIKFRSESGRLASVLGHLREARGAVCLLTYEPASTAARCLLSLRGPPLPLDVRLSLDWSQINTLQSGCLDTDEPCLWACEALRRFEALLLENQHVYIVLFMSSIASRSEHTLQVSARSACSVAAGLNSPAKTNSMEKKLHLKSKELQDTQDKCHKMEQEISRFQRKMSDLESVLQQKDVELKASETQRSILEQDLATYITECSSLKRSLEQARVEVSQEDDKALQLLHDIREQSNKLQEIKEQVETLATQHCYATSPHSPVTPPQAAVVRSGTRERREVGKGGTKESHFSQPHTNEKRSRSGGVQSAPCRKRSSHDTPIDELRREIGVARRRRRRRLQSPCQVVLFSSTQPCRANLLYWNVINDGACVSEQHYTGPRVLAHSSAHARYRRMNSLGFLATRPTKSSQQLAFRLAAARMHHDTAAHPPQPTGSQRDAVTREYHAQLEEMQVTIRQLEEDLSAARRRSDLYETELRESRQTSEELKRKAVDYQQRIQKAKEQGKAEAEELLTKLEKTNAEQQLKVQELQDKLSKAVKASTEATELLQNIRQAKERLERELERLRSKSDPSDTLRRRLRETEAGRMQQPIPQHCHTGISADLCIWKVKEGRKTLENQVKRLEMVERRENKLKDDIQTKSQQIQQMAEKISELEENLRETQATAQRMEAHLVQKERLYEDKIKVLEAQMKADLADKDVLETKRAQHEEEAREKCKLLSEQKATINAMENKMKSLEQRIAELSEANKLAANSSIYTQKNMKAQEEMISELRQQKFYLESQAGKLEAQNAKLEEHLEKMSQQEQSKKSRLIELETRLREMGLEHEEQKLELKRQVTELTLSLQERESQISSLQAARHALESQLQQAKTELEETTAEAEEEITALRAHRDEIQRKFDALRDSCSVITDLEEQLTQLTQENAELNQQNFYLSKQLDAVTDESEERLQLGQDVDRLRREVADREMHLNNQKQNIETLKTTCSMLEEQVVELETLNDELLEKERQWEGWRSALEDEKAQAERRTRDLQRLLDGEKQNRLRADQRSSESRQAVELAVREHKAEILALQQALKEQRLKAESLSDTLNDLEKKHAMLEMNARSLQQKLETERELKQRLMEEQGKLQQQMDLQKTHIFRLTQGLQDALDQTDLLKTERTDLEYQLENIQAVYSHEKVKMEGTISQQTKLIDFLQAKMDQPTKKKKGIFGRRRDELGASGNGAVGMAQSQPAVPMQYSDMKAALEKERARCSELEEALQKMRIELRSLREEAAHFKAQEHVPPSTPASARHQILMSAIVKSPERQPNVSSLLNPASSARRKESSTPEGEPHLRPLCLLLSLLLLSEKRRVTFEKYGRRVVKERMHHNIPHRFTVGLNMRAAKCTVCLDTVHFGRQAATCLECHTLCHPKCSPCLPATCGLPPEYATHFSEALCRDKANSPALQVKEASGHVRLEGWMKQPRNGKRGQQGWESKYVVLDGTKVSIYESEPREDSVKPQEEFELCLPDGEVTVHGAVGASELINTAKSDIPYVLKLESHPHTTCWPGQSLYFMAPSFPDKQRWVAVLESVVAGSRGSREKTESDAIVMVGSEEGLYALNVIKNSLTHIPGLTAVFQIQILKELDKLLMITGEERALCLVDIKRVKQSLSQAHLPAQPELSPYIFEAVKGCHLFASGKIENGMCICAAMPNKITILRYNDSLSKFCIRKEIETSEPCSCIHFTGYSIIIGTNKFYEIEMKQYVLEEFLDKNDVTLASAVFAASSHSFPISIIQVSCSPQKDEYLLCFHEFGVFVDAYGRRSRSDDIKWSRLPLSFAYREPYLFVTYFNSLDVIEVQSHSALGPHAYAHLDIPNPRYLGPAISSGAVYLASSYQNKLRVICCKGNLVQEGSSSEPQRNGSTRSPNKRGPPSYNEHISKRLAAGPMSQESLHQPGTPHRYREARTEFRRDKSPSRPLEREKSPGRLVEQRLERSPGRAMDPRLDRSPGRVMDLRRERSPGRAFEEPRQRLHTSSARTPISGVNK</sequence>
<feature type="compositionally biased region" description="Basic and acidic residues" evidence="16">
    <location>
        <begin position="1762"/>
        <end position="1773"/>
    </location>
</feature>
<dbReference type="GO" id="GO:0008270">
    <property type="term" value="F:zinc ion binding"/>
    <property type="evidence" value="ECO:0007669"/>
    <property type="project" value="UniProtKB-KW"/>
</dbReference>
<dbReference type="InterPro" id="IPR001180">
    <property type="entry name" value="CNH_dom"/>
</dbReference>
<evidence type="ECO:0000256" key="9">
    <source>
        <dbReference type="ARBA" id="ARBA00022833"/>
    </source>
</evidence>
<dbReference type="Gene3D" id="3.30.60.20">
    <property type="match status" value="1"/>
</dbReference>
<comment type="catalytic activity">
    <reaction evidence="12">
        <text>L-threonyl-[protein] + ATP = O-phospho-L-threonyl-[protein] + ADP + H(+)</text>
        <dbReference type="Rhea" id="RHEA:46608"/>
        <dbReference type="Rhea" id="RHEA-COMP:11060"/>
        <dbReference type="Rhea" id="RHEA-COMP:11605"/>
        <dbReference type="ChEBI" id="CHEBI:15378"/>
        <dbReference type="ChEBI" id="CHEBI:30013"/>
        <dbReference type="ChEBI" id="CHEBI:30616"/>
        <dbReference type="ChEBI" id="CHEBI:61977"/>
        <dbReference type="ChEBI" id="CHEBI:456216"/>
        <dbReference type="EC" id="2.7.11.1"/>
    </reaction>
</comment>
<evidence type="ECO:0000259" key="19">
    <source>
        <dbReference type="PROSITE" id="PS50081"/>
    </source>
</evidence>
<evidence type="ECO:0000259" key="21">
    <source>
        <dbReference type="PROSITE" id="PS51285"/>
    </source>
</evidence>
<evidence type="ECO:0000256" key="2">
    <source>
        <dbReference type="ARBA" id="ARBA00022527"/>
    </source>
</evidence>
<dbReference type="Pfam" id="PF00780">
    <property type="entry name" value="CNH"/>
    <property type="match status" value="1"/>
</dbReference>
<keyword evidence="7" id="KW-0863">Zinc-finger</keyword>
<evidence type="ECO:0000256" key="6">
    <source>
        <dbReference type="ARBA" id="ARBA00022741"/>
    </source>
</evidence>
<evidence type="ECO:0000259" key="20">
    <source>
        <dbReference type="PROSITE" id="PS50219"/>
    </source>
</evidence>
<keyword evidence="8" id="KW-0418">Kinase</keyword>
<dbReference type="Pfam" id="PF00069">
    <property type="entry name" value="Pkinase"/>
    <property type="match status" value="1"/>
</dbReference>
<feature type="coiled-coil region" evidence="15">
    <location>
        <begin position="896"/>
        <end position="1022"/>
    </location>
</feature>
<dbReference type="EMBL" id="JAROKS010000023">
    <property type="protein sequence ID" value="KAK1787891.1"/>
    <property type="molecule type" value="Genomic_DNA"/>
</dbReference>
<evidence type="ECO:0000256" key="3">
    <source>
        <dbReference type="ARBA" id="ARBA00022553"/>
    </source>
</evidence>
<dbReference type="Gene3D" id="2.30.29.30">
    <property type="entry name" value="Pleckstrin-homology domain (PH domain)/Phosphotyrosine-binding domain (PTB)"/>
    <property type="match status" value="1"/>
</dbReference>
<feature type="domain" description="Protein kinase" evidence="18">
    <location>
        <begin position="98"/>
        <end position="362"/>
    </location>
</feature>
<dbReference type="Gene3D" id="3.30.200.20">
    <property type="entry name" value="Phosphorylase Kinase, domain 1"/>
    <property type="match status" value="1"/>
</dbReference>
<gene>
    <name evidence="22" type="ORF">P4O66_016371</name>
</gene>
<evidence type="ECO:0000256" key="7">
    <source>
        <dbReference type="ARBA" id="ARBA00022771"/>
    </source>
</evidence>
<comment type="catalytic activity">
    <reaction evidence="13">
        <text>L-seryl-[protein] + ATP = O-phospho-L-seryl-[protein] + ADP + H(+)</text>
        <dbReference type="Rhea" id="RHEA:17989"/>
        <dbReference type="Rhea" id="RHEA-COMP:9863"/>
        <dbReference type="Rhea" id="RHEA-COMP:11604"/>
        <dbReference type="ChEBI" id="CHEBI:15378"/>
        <dbReference type="ChEBI" id="CHEBI:29999"/>
        <dbReference type="ChEBI" id="CHEBI:30616"/>
        <dbReference type="ChEBI" id="CHEBI:83421"/>
        <dbReference type="ChEBI" id="CHEBI:456216"/>
        <dbReference type="EC" id="2.7.11.1"/>
    </reaction>
</comment>
<feature type="domain" description="AGC-kinase C-terminal" evidence="21">
    <location>
        <begin position="363"/>
        <end position="434"/>
    </location>
</feature>
<dbReference type="PROSITE" id="PS50003">
    <property type="entry name" value="PH_DOMAIN"/>
    <property type="match status" value="1"/>
</dbReference>
<dbReference type="InterPro" id="IPR037708">
    <property type="entry name" value="CRIK_dom"/>
</dbReference>
<comment type="caution">
    <text evidence="22">The sequence shown here is derived from an EMBL/GenBank/DDBJ whole genome shotgun (WGS) entry which is preliminary data.</text>
</comment>
<dbReference type="PROSITE" id="PS00107">
    <property type="entry name" value="PROTEIN_KINASE_ATP"/>
    <property type="match status" value="1"/>
</dbReference>
<dbReference type="PROSITE" id="PS00479">
    <property type="entry name" value="ZF_DAG_PE_1"/>
    <property type="match status" value="1"/>
</dbReference>
<dbReference type="SUPFAM" id="SSF56112">
    <property type="entry name" value="Protein kinase-like (PK-like)"/>
    <property type="match status" value="1"/>
</dbReference>
<organism evidence="22 23">
    <name type="scientific">Electrophorus voltai</name>
    <dbReference type="NCBI Taxonomy" id="2609070"/>
    <lineage>
        <taxon>Eukaryota</taxon>
        <taxon>Metazoa</taxon>
        <taxon>Chordata</taxon>
        <taxon>Craniata</taxon>
        <taxon>Vertebrata</taxon>
        <taxon>Euteleostomi</taxon>
        <taxon>Actinopterygii</taxon>
        <taxon>Neopterygii</taxon>
        <taxon>Teleostei</taxon>
        <taxon>Ostariophysi</taxon>
        <taxon>Gymnotiformes</taxon>
        <taxon>Gymnotoidei</taxon>
        <taxon>Gymnotidae</taxon>
        <taxon>Electrophorus</taxon>
    </lineage>
</organism>
<evidence type="ECO:0000256" key="12">
    <source>
        <dbReference type="ARBA" id="ARBA00047899"/>
    </source>
</evidence>
<evidence type="ECO:0000256" key="13">
    <source>
        <dbReference type="ARBA" id="ARBA00048679"/>
    </source>
</evidence>
<feature type="domain" description="Phorbol-ester/DAG-type" evidence="19">
    <location>
        <begin position="1812"/>
        <end position="1861"/>
    </location>
</feature>
<dbReference type="CDD" id="cd20814">
    <property type="entry name" value="CRIK"/>
    <property type="match status" value="1"/>
</dbReference>
<feature type="compositionally biased region" description="Basic and acidic residues" evidence="16">
    <location>
        <begin position="731"/>
        <end position="758"/>
    </location>
</feature>
<dbReference type="InterPro" id="IPR011009">
    <property type="entry name" value="Kinase-like_dom_sf"/>
</dbReference>
<feature type="compositionally biased region" description="Polar residues" evidence="16">
    <location>
        <begin position="1747"/>
        <end position="1759"/>
    </location>
</feature>
<dbReference type="Gene3D" id="1.10.510.10">
    <property type="entry name" value="Transferase(Phosphotransferase) domain 1"/>
    <property type="match status" value="1"/>
</dbReference>
<dbReference type="PROSITE" id="PS50011">
    <property type="entry name" value="PROTEIN_KINASE_DOM"/>
    <property type="match status" value="1"/>
</dbReference>
<evidence type="ECO:0000256" key="15">
    <source>
        <dbReference type="SAM" id="Coils"/>
    </source>
</evidence>
<feature type="non-terminal residue" evidence="22">
    <location>
        <position position="2462"/>
    </location>
</feature>
<feature type="compositionally biased region" description="Polar residues" evidence="16">
    <location>
        <begin position="2327"/>
        <end position="2342"/>
    </location>
</feature>
<dbReference type="InterPro" id="IPR000719">
    <property type="entry name" value="Prot_kinase_dom"/>
</dbReference>